<sequence>MPSTSSFFNLLEDLKDRFPSLSRRELTMLGSYIWKQLTWEEKYPFMLKAWRSKRRPLRIQNPNHMTIEIKLGFMNRLRKHAAEKLTDGIKGGVGIVQFLKLLSMKVWNQLLLGAMGPRVNVAKKNLTAPTASCDSSTNN</sequence>
<proteinExistence type="predicted"/>
<evidence type="ECO:0000313" key="1">
    <source>
        <dbReference type="EMBL" id="JAG60545.1"/>
    </source>
</evidence>
<dbReference type="EMBL" id="GBRD01005276">
    <property type="protein sequence ID" value="JAG60545.1"/>
    <property type="molecule type" value="Transcribed_RNA"/>
</dbReference>
<organism evidence="1">
    <name type="scientific">Lygus hesperus</name>
    <name type="common">Western plant bug</name>
    <dbReference type="NCBI Taxonomy" id="30085"/>
    <lineage>
        <taxon>Eukaryota</taxon>
        <taxon>Metazoa</taxon>
        <taxon>Ecdysozoa</taxon>
        <taxon>Arthropoda</taxon>
        <taxon>Hexapoda</taxon>
        <taxon>Insecta</taxon>
        <taxon>Pterygota</taxon>
        <taxon>Neoptera</taxon>
        <taxon>Paraneoptera</taxon>
        <taxon>Hemiptera</taxon>
        <taxon>Heteroptera</taxon>
        <taxon>Panheteroptera</taxon>
        <taxon>Cimicomorpha</taxon>
        <taxon>Miridae</taxon>
        <taxon>Mirini</taxon>
        <taxon>Lygus</taxon>
    </lineage>
</organism>
<protein>
    <submittedName>
        <fullName evidence="1">Uncharacterized protein</fullName>
    </submittedName>
</protein>
<dbReference type="GO" id="GO:0005634">
    <property type="term" value="C:nucleus"/>
    <property type="evidence" value="ECO:0007669"/>
    <property type="project" value="UniProtKB-ARBA"/>
</dbReference>
<dbReference type="InterPro" id="IPR036910">
    <property type="entry name" value="HMG_box_dom_sf"/>
</dbReference>
<reference evidence="1" key="1">
    <citation type="submission" date="2014-09" db="EMBL/GenBank/DDBJ databases">
        <authorList>
            <person name="Magalhaes I.L.F."/>
            <person name="Oliveira U."/>
            <person name="Santos F.R."/>
            <person name="Vidigal T.H.D.A."/>
            <person name="Brescovit A.D."/>
            <person name="Santos A.J."/>
        </authorList>
    </citation>
    <scope>NUCLEOTIDE SEQUENCE</scope>
</reference>
<accession>A0A0K8T5W4</accession>
<dbReference type="AlphaFoldDB" id="A0A0K8T5W4"/>
<dbReference type="SUPFAM" id="SSF47095">
    <property type="entry name" value="HMG-box"/>
    <property type="match status" value="1"/>
</dbReference>
<name>A0A0K8T5W4_LYGHE</name>